<evidence type="ECO:0000313" key="1">
    <source>
        <dbReference type="EMBL" id="KMP03985.1"/>
    </source>
</evidence>
<organism evidence="1 2">
    <name type="scientific">Coccidioides immitis RMSCC 2394</name>
    <dbReference type="NCBI Taxonomy" id="404692"/>
    <lineage>
        <taxon>Eukaryota</taxon>
        <taxon>Fungi</taxon>
        <taxon>Dikarya</taxon>
        <taxon>Ascomycota</taxon>
        <taxon>Pezizomycotina</taxon>
        <taxon>Eurotiomycetes</taxon>
        <taxon>Eurotiomycetidae</taxon>
        <taxon>Onygenales</taxon>
        <taxon>Onygenaceae</taxon>
        <taxon>Coccidioides</taxon>
    </lineage>
</organism>
<reference evidence="2" key="1">
    <citation type="journal article" date="2010" name="Genome Res.">
        <title>Population genomic sequencing of Coccidioides fungi reveals recent hybridization and transposon control.</title>
        <authorList>
            <person name="Neafsey D.E."/>
            <person name="Barker B.M."/>
            <person name="Sharpton T.J."/>
            <person name="Stajich J.E."/>
            <person name="Park D.J."/>
            <person name="Whiston E."/>
            <person name="Hung C.-Y."/>
            <person name="McMahan C."/>
            <person name="White J."/>
            <person name="Sykes S."/>
            <person name="Heiman D."/>
            <person name="Young S."/>
            <person name="Zeng Q."/>
            <person name="Abouelleil A."/>
            <person name="Aftuck L."/>
            <person name="Bessette D."/>
            <person name="Brown A."/>
            <person name="FitzGerald M."/>
            <person name="Lui A."/>
            <person name="Macdonald J.P."/>
            <person name="Priest M."/>
            <person name="Orbach M.J."/>
            <person name="Galgiani J.N."/>
            <person name="Kirkland T.N."/>
            <person name="Cole G.T."/>
            <person name="Birren B.W."/>
            <person name="Henn M.R."/>
            <person name="Taylor J.W."/>
            <person name="Rounsley S.D."/>
        </authorList>
    </citation>
    <scope>NUCLEOTIDE SEQUENCE [LARGE SCALE GENOMIC DNA]</scope>
    <source>
        <strain evidence="2">RMSCC 2394</strain>
    </source>
</reference>
<sequence>MYGVRGTCYTANLSPLDKRPEVDSAAGTEEVEPLSLNRCGWPSSLGWLGDPRLNKVVETTSTGFVKDPSSTFPNPIPAPFLSLNISAFITEYPAKITVETRRSNIPQESSVLF</sequence>
<dbReference type="AlphaFoldDB" id="A0A0J6Y8E0"/>
<dbReference type="EMBL" id="DS028094">
    <property type="protein sequence ID" value="KMP03985.1"/>
    <property type="molecule type" value="Genomic_DNA"/>
</dbReference>
<name>A0A0J6Y8E0_COCIT</name>
<evidence type="ECO:0000313" key="2">
    <source>
        <dbReference type="Proteomes" id="UP000054565"/>
    </source>
</evidence>
<dbReference type="Proteomes" id="UP000054565">
    <property type="component" value="Unassembled WGS sequence"/>
</dbReference>
<protein>
    <submittedName>
        <fullName evidence="1">Uncharacterized protein</fullName>
    </submittedName>
</protein>
<gene>
    <name evidence="1" type="ORF">CIRG_03677</name>
</gene>
<accession>A0A0J6Y8E0</accession>
<proteinExistence type="predicted"/>